<dbReference type="Pfam" id="PF00584">
    <property type="entry name" value="SecE"/>
    <property type="match status" value="1"/>
</dbReference>
<evidence type="ECO:0000256" key="1">
    <source>
        <dbReference type="ARBA" id="ARBA00004370"/>
    </source>
</evidence>
<evidence type="ECO:0000313" key="10">
    <source>
        <dbReference type="EMBL" id="PIP04719.1"/>
    </source>
</evidence>
<dbReference type="GO" id="GO:0009306">
    <property type="term" value="P:protein secretion"/>
    <property type="evidence" value="ECO:0007669"/>
    <property type="project" value="UniProtKB-UniRule"/>
</dbReference>
<dbReference type="InterPro" id="IPR038379">
    <property type="entry name" value="SecE_sf"/>
</dbReference>
<keyword evidence="8 9" id="KW-0472">Membrane</keyword>
<dbReference type="GO" id="GO:0043952">
    <property type="term" value="P:protein transport by the Sec complex"/>
    <property type="evidence" value="ECO:0007669"/>
    <property type="project" value="UniProtKB-UniRule"/>
</dbReference>
<comment type="subunit">
    <text evidence="9">Component of the Sec protein translocase complex. Heterotrimer consisting of SecY, SecE and SecG subunits. The heterotrimers can form oligomers, although 1 heterotrimer is thought to be able to translocate proteins. Interacts with the ribosome. Interacts with SecDF, and other proteins may be involved. Interacts with SecA.</text>
</comment>
<keyword evidence="4 9" id="KW-0812">Transmembrane</keyword>
<dbReference type="PANTHER" id="PTHR33910:SF1">
    <property type="entry name" value="PROTEIN TRANSLOCASE SUBUNIT SECE"/>
    <property type="match status" value="1"/>
</dbReference>
<evidence type="ECO:0000256" key="6">
    <source>
        <dbReference type="ARBA" id="ARBA00022989"/>
    </source>
</evidence>
<dbReference type="InterPro" id="IPR001901">
    <property type="entry name" value="Translocase_SecE/Sec61-g"/>
</dbReference>
<dbReference type="EMBL" id="PCQY01000012">
    <property type="protein sequence ID" value="PIP04719.1"/>
    <property type="molecule type" value="Genomic_DNA"/>
</dbReference>
<sequence length="59" mass="6834">MILDYFKEVKVELRKVSWPTREQTKKYTILVIVVSCIIGIYLTGLDYVLSTVVENIVGR</sequence>
<evidence type="ECO:0000256" key="4">
    <source>
        <dbReference type="ARBA" id="ARBA00022692"/>
    </source>
</evidence>
<evidence type="ECO:0000256" key="3">
    <source>
        <dbReference type="ARBA" id="ARBA00022475"/>
    </source>
</evidence>
<dbReference type="InterPro" id="IPR005807">
    <property type="entry name" value="SecE_bac"/>
</dbReference>
<dbReference type="AlphaFoldDB" id="A0A2G9XCM9"/>
<dbReference type="GO" id="GO:0008320">
    <property type="term" value="F:protein transmembrane transporter activity"/>
    <property type="evidence" value="ECO:0007669"/>
    <property type="project" value="UniProtKB-UniRule"/>
</dbReference>
<evidence type="ECO:0000256" key="8">
    <source>
        <dbReference type="ARBA" id="ARBA00023136"/>
    </source>
</evidence>
<feature type="transmembrane region" description="Helical" evidence="9">
    <location>
        <begin position="27"/>
        <end position="49"/>
    </location>
</feature>
<evidence type="ECO:0000256" key="2">
    <source>
        <dbReference type="ARBA" id="ARBA00022448"/>
    </source>
</evidence>
<keyword evidence="2 9" id="KW-0813">Transport</keyword>
<dbReference type="PROSITE" id="PS01067">
    <property type="entry name" value="SECE_SEC61G"/>
    <property type="match status" value="1"/>
</dbReference>
<dbReference type="PANTHER" id="PTHR33910">
    <property type="entry name" value="PROTEIN TRANSLOCASE SUBUNIT SECE"/>
    <property type="match status" value="1"/>
</dbReference>
<gene>
    <name evidence="9 10" type="primary">secE</name>
    <name evidence="10" type="ORF">COX53_00920</name>
</gene>
<reference evidence="10 11" key="1">
    <citation type="submission" date="2017-09" db="EMBL/GenBank/DDBJ databases">
        <title>Depth-based differentiation of microbial function through sediment-hosted aquifers and enrichment of novel symbionts in the deep terrestrial subsurface.</title>
        <authorList>
            <person name="Probst A.J."/>
            <person name="Ladd B."/>
            <person name="Jarett J.K."/>
            <person name="Geller-Mcgrath D.E."/>
            <person name="Sieber C.M."/>
            <person name="Emerson J.B."/>
            <person name="Anantharaman K."/>
            <person name="Thomas B.C."/>
            <person name="Malmstrom R."/>
            <person name="Stieglmeier M."/>
            <person name="Klingl A."/>
            <person name="Woyke T."/>
            <person name="Ryan C.M."/>
            <person name="Banfield J.F."/>
        </authorList>
    </citation>
    <scope>NUCLEOTIDE SEQUENCE [LARGE SCALE GENOMIC DNA]</scope>
    <source>
        <strain evidence="10">CG23_combo_of_CG06-09_8_20_14_all_40_14</strain>
    </source>
</reference>
<keyword evidence="7 9" id="KW-0811">Translocation</keyword>
<evidence type="ECO:0000256" key="9">
    <source>
        <dbReference type="HAMAP-Rule" id="MF_00422"/>
    </source>
</evidence>
<evidence type="ECO:0000313" key="11">
    <source>
        <dbReference type="Proteomes" id="UP000231388"/>
    </source>
</evidence>
<dbReference type="Gene3D" id="1.20.5.1030">
    <property type="entry name" value="Preprotein translocase secy subunit"/>
    <property type="match status" value="1"/>
</dbReference>
<comment type="subcellular location">
    <subcellularLocation>
        <location evidence="9">Cell membrane</location>
        <topology evidence="9">Single-pass membrane protein</topology>
    </subcellularLocation>
    <subcellularLocation>
        <location evidence="1">Membrane</location>
    </subcellularLocation>
</comment>
<evidence type="ECO:0000256" key="5">
    <source>
        <dbReference type="ARBA" id="ARBA00022927"/>
    </source>
</evidence>
<comment type="similarity">
    <text evidence="9">Belongs to the SecE/SEC61-gamma family.</text>
</comment>
<dbReference type="GO" id="GO:0006605">
    <property type="term" value="P:protein targeting"/>
    <property type="evidence" value="ECO:0007669"/>
    <property type="project" value="UniProtKB-UniRule"/>
</dbReference>
<dbReference type="NCBIfam" id="TIGR00964">
    <property type="entry name" value="secE_bact"/>
    <property type="match status" value="1"/>
</dbReference>
<dbReference type="HAMAP" id="MF_00422">
    <property type="entry name" value="SecE"/>
    <property type="match status" value="1"/>
</dbReference>
<keyword evidence="6 9" id="KW-1133">Transmembrane helix</keyword>
<keyword evidence="5 9" id="KW-0653">Protein transport</keyword>
<dbReference type="GO" id="GO:0065002">
    <property type="term" value="P:intracellular protein transmembrane transport"/>
    <property type="evidence" value="ECO:0007669"/>
    <property type="project" value="UniProtKB-UniRule"/>
</dbReference>
<accession>A0A2G9XCM9</accession>
<proteinExistence type="inferred from homology"/>
<comment type="function">
    <text evidence="9">Essential subunit of the Sec protein translocation channel SecYEG. Clamps together the 2 halves of SecY. May contact the channel plug during translocation.</text>
</comment>
<dbReference type="Proteomes" id="UP000231388">
    <property type="component" value="Unassembled WGS sequence"/>
</dbReference>
<evidence type="ECO:0000256" key="7">
    <source>
        <dbReference type="ARBA" id="ARBA00023010"/>
    </source>
</evidence>
<comment type="caution">
    <text evidence="10">The sequence shown here is derived from an EMBL/GenBank/DDBJ whole genome shotgun (WGS) entry which is preliminary data.</text>
</comment>
<name>A0A2G9XCM9_UNCKA</name>
<organism evidence="10 11">
    <name type="scientific">candidate division WWE3 bacterium CG23_combo_of_CG06-09_8_20_14_all_40_14</name>
    <dbReference type="NCBI Taxonomy" id="1975095"/>
    <lineage>
        <taxon>Bacteria</taxon>
        <taxon>Katanobacteria</taxon>
    </lineage>
</organism>
<protein>
    <recommendedName>
        <fullName evidence="9">Protein translocase subunit SecE</fullName>
    </recommendedName>
</protein>
<dbReference type="GO" id="GO:0005886">
    <property type="term" value="C:plasma membrane"/>
    <property type="evidence" value="ECO:0007669"/>
    <property type="project" value="UniProtKB-SubCell"/>
</dbReference>
<keyword evidence="3 9" id="KW-1003">Cell membrane</keyword>